<dbReference type="AlphaFoldDB" id="A0A5S9N1H9"/>
<gene>
    <name evidence="1" type="ORF">OPDIPICF_00332</name>
</gene>
<evidence type="ECO:0000313" key="1">
    <source>
        <dbReference type="EMBL" id="CAA0081681.1"/>
    </source>
</evidence>
<proteinExistence type="predicted"/>
<sequence>MARIFTVLLLATTLSACTKTYQPEDVSIYDKHVRDFVVSGDVAVSSVNLEEPPAVIWDNLVTFKTSYTDIANSIASQLNREIDENSTVDGDLNKNVFIQVDNFYLEPHQQDLKIHMDFTVIGDRGFEKHFAFEGQPTEKSSEGITRSFDNAIAYSVEKILKNSAVLNYLANTETRSY</sequence>
<name>A0A5S9N1H9_9GAMM</name>
<evidence type="ECO:0000313" key="2">
    <source>
        <dbReference type="Proteomes" id="UP000441399"/>
    </source>
</evidence>
<organism evidence="1 2">
    <name type="scientific">BD1-7 clade bacterium</name>
    <dbReference type="NCBI Taxonomy" id="2029982"/>
    <lineage>
        <taxon>Bacteria</taxon>
        <taxon>Pseudomonadati</taxon>
        <taxon>Pseudomonadota</taxon>
        <taxon>Gammaproteobacteria</taxon>
        <taxon>Cellvibrionales</taxon>
        <taxon>Spongiibacteraceae</taxon>
        <taxon>BD1-7 clade</taxon>
    </lineage>
</organism>
<dbReference type="PROSITE" id="PS51257">
    <property type="entry name" value="PROKAR_LIPOPROTEIN"/>
    <property type="match status" value="1"/>
</dbReference>
<evidence type="ECO:0008006" key="3">
    <source>
        <dbReference type="Google" id="ProtNLM"/>
    </source>
</evidence>
<dbReference type="EMBL" id="CACSIO010000001">
    <property type="protein sequence ID" value="CAA0081681.1"/>
    <property type="molecule type" value="Genomic_DNA"/>
</dbReference>
<dbReference type="Proteomes" id="UP000441399">
    <property type="component" value="Unassembled WGS sequence"/>
</dbReference>
<reference evidence="1 2" key="1">
    <citation type="submission" date="2019-11" db="EMBL/GenBank/DDBJ databases">
        <authorList>
            <person name="Holert J."/>
        </authorList>
    </citation>
    <scope>NUCLEOTIDE SEQUENCE [LARGE SCALE GENOMIC DNA]</scope>
    <source>
        <strain evidence="1">SB11_3</strain>
    </source>
</reference>
<accession>A0A5S9N1H9</accession>
<keyword evidence="2" id="KW-1185">Reference proteome</keyword>
<dbReference type="OrthoDB" id="7065275at2"/>
<protein>
    <recommendedName>
        <fullName evidence="3">Lipoprotein</fullName>
    </recommendedName>
</protein>